<feature type="region of interest" description="Disordered" evidence="3">
    <location>
        <begin position="1103"/>
        <end position="1125"/>
    </location>
</feature>
<dbReference type="Proteomes" id="UP000236370">
    <property type="component" value="Unassembled WGS sequence"/>
</dbReference>
<evidence type="ECO:0000256" key="3">
    <source>
        <dbReference type="SAM" id="MobiDB-lite"/>
    </source>
</evidence>
<proteinExistence type="inferred from homology"/>
<dbReference type="PANTHER" id="PTHR23317:SF65">
    <property type="entry name" value="DEDICATOR OF CYTOKINESIS PROTEIN 6"/>
    <property type="match status" value="1"/>
</dbReference>
<keyword evidence="1" id="KW-0344">Guanine-nucleotide releasing factor</keyword>
<organism evidence="5 6">
    <name type="scientific">Pan troglodytes</name>
    <name type="common">Chimpanzee</name>
    <dbReference type="NCBI Taxonomy" id="9598"/>
    <lineage>
        <taxon>Eukaryota</taxon>
        <taxon>Metazoa</taxon>
        <taxon>Chordata</taxon>
        <taxon>Craniata</taxon>
        <taxon>Vertebrata</taxon>
        <taxon>Euteleostomi</taxon>
        <taxon>Mammalia</taxon>
        <taxon>Eutheria</taxon>
        <taxon>Euarchontoglires</taxon>
        <taxon>Primates</taxon>
        <taxon>Haplorrhini</taxon>
        <taxon>Catarrhini</taxon>
        <taxon>Hominidae</taxon>
        <taxon>Pan</taxon>
    </lineage>
</organism>
<evidence type="ECO:0000313" key="6">
    <source>
        <dbReference type="Proteomes" id="UP000236370"/>
    </source>
</evidence>
<evidence type="ECO:0000256" key="2">
    <source>
        <dbReference type="PROSITE-ProRule" id="PRU00984"/>
    </source>
</evidence>
<dbReference type="PANTHER" id="PTHR23317">
    <property type="entry name" value="DEDICATOR OF CYTOKINESIS DOCK"/>
    <property type="match status" value="1"/>
</dbReference>
<dbReference type="GO" id="GO:0007264">
    <property type="term" value="P:small GTPase-mediated signal transduction"/>
    <property type="evidence" value="ECO:0007669"/>
    <property type="project" value="InterPro"/>
</dbReference>
<feature type="region of interest" description="Disordered" evidence="3">
    <location>
        <begin position="193"/>
        <end position="215"/>
    </location>
</feature>
<dbReference type="InterPro" id="IPR046770">
    <property type="entry name" value="DOCKER_Lobe_B"/>
</dbReference>
<dbReference type="PROSITE" id="PS51651">
    <property type="entry name" value="DOCKER"/>
    <property type="match status" value="1"/>
</dbReference>
<dbReference type="InterPro" id="IPR046773">
    <property type="entry name" value="DOCKER_Lobe_C"/>
</dbReference>
<comment type="similarity">
    <text evidence="2">Belongs to the DOCK family.</text>
</comment>
<evidence type="ECO:0000256" key="1">
    <source>
        <dbReference type="ARBA" id="ARBA00022658"/>
    </source>
</evidence>
<dbReference type="EMBL" id="NBAG03000278">
    <property type="protein sequence ID" value="PNI51452.1"/>
    <property type="molecule type" value="Genomic_DNA"/>
</dbReference>
<dbReference type="InterPro" id="IPR043161">
    <property type="entry name" value="DOCK_C_lobe_A"/>
</dbReference>
<accession>A0A2J8LW03</accession>
<dbReference type="AlphaFoldDB" id="A0A2J8LW03"/>
<name>A0A2J8LW03_PANTR</name>
<comment type="caution">
    <text evidence="5">The sequence shown here is derived from an EMBL/GenBank/DDBJ whole genome shotgun (WGS) entry which is preliminary data.</text>
</comment>
<dbReference type="FunFam" id="1.25.40.410:FF:000002">
    <property type="entry name" value="Dedicator of cytokinesis protein 7"/>
    <property type="match status" value="1"/>
</dbReference>
<dbReference type="Pfam" id="PF20422">
    <property type="entry name" value="DHR-2_Lobe_B"/>
    <property type="match status" value="1"/>
</dbReference>
<feature type="non-terminal residue" evidence="5">
    <location>
        <position position="1"/>
    </location>
</feature>
<feature type="compositionally biased region" description="Low complexity" evidence="3">
    <location>
        <begin position="196"/>
        <end position="214"/>
    </location>
</feature>
<feature type="compositionally biased region" description="Polar residues" evidence="3">
    <location>
        <begin position="7"/>
        <end position="21"/>
    </location>
</feature>
<protein>
    <submittedName>
        <fullName evidence="5">DOCK6 isoform 9</fullName>
    </submittedName>
</protein>
<gene>
    <name evidence="5" type="ORF">CK820_G0026489</name>
</gene>
<evidence type="ECO:0000259" key="4">
    <source>
        <dbReference type="PROSITE" id="PS51651"/>
    </source>
</evidence>
<dbReference type="FunFam" id="1.20.58.740:FF:000002">
    <property type="entry name" value="Dedicator of cytokinesis protein 7"/>
    <property type="match status" value="1"/>
</dbReference>
<evidence type="ECO:0000313" key="5">
    <source>
        <dbReference type="EMBL" id="PNI51452.1"/>
    </source>
</evidence>
<feature type="domain" description="DOCKER" evidence="4">
    <location>
        <begin position="712"/>
        <end position="1101"/>
    </location>
</feature>
<dbReference type="GO" id="GO:0005085">
    <property type="term" value="F:guanyl-nucleotide exchange factor activity"/>
    <property type="evidence" value="ECO:0007669"/>
    <property type="project" value="UniProtKB-KW"/>
</dbReference>
<reference evidence="5 6" key="1">
    <citation type="submission" date="2017-12" db="EMBL/GenBank/DDBJ databases">
        <title>High-resolution comparative analysis of great ape genomes.</title>
        <authorList>
            <person name="Pollen A."/>
            <person name="Hastie A."/>
            <person name="Hormozdiari F."/>
            <person name="Dougherty M."/>
            <person name="Liu R."/>
            <person name="Chaisson M."/>
            <person name="Hoppe E."/>
            <person name="Hill C."/>
            <person name="Pang A."/>
            <person name="Hillier L."/>
            <person name="Baker C."/>
            <person name="Armstrong J."/>
            <person name="Shendure J."/>
            <person name="Paten B."/>
            <person name="Wilson R."/>
            <person name="Chao H."/>
            <person name="Schneider V."/>
            <person name="Ventura M."/>
            <person name="Kronenberg Z."/>
            <person name="Murali S."/>
            <person name="Gordon D."/>
            <person name="Cantsilieris S."/>
            <person name="Munson K."/>
            <person name="Nelson B."/>
            <person name="Raja A."/>
            <person name="Underwood J."/>
            <person name="Diekhans M."/>
            <person name="Fiddes I."/>
            <person name="Haussler D."/>
            <person name="Eichler E."/>
        </authorList>
    </citation>
    <scope>NUCLEOTIDE SEQUENCE [LARGE SCALE GENOMIC DNA]</scope>
    <source>
        <strain evidence="5">Yerkes chimp pedigree #C0471</strain>
    </source>
</reference>
<dbReference type="InterPro" id="IPR043162">
    <property type="entry name" value="DOCK_C_lobe_C"/>
</dbReference>
<dbReference type="InterPro" id="IPR046769">
    <property type="entry name" value="DOCKER_Lobe_A"/>
</dbReference>
<dbReference type="Gene3D" id="1.25.40.410">
    <property type="match status" value="1"/>
</dbReference>
<dbReference type="InterPro" id="IPR026791">
    <property type="entry name" value="DOCK"/>
</dbReference>
<sequence>AIDRTSSRASSYLEGSSSAPPATQLRPTVQKLLHEELALQWVVSSSAVREAILQHAWFFFQLMVKSMALHLLLGQRLDTPRKLRFPGRFLDDITALVGSVGLEVITRVHKDVELAEHLNASLAFFLSDLLSLVDRGFVFSLVRAHYKQVATRLQSSPNPAALLTLRMEFTRILCSHEHYVTLNLPCCPLSPPASPSPSVSSTTSQSSTFSSQAPDPKVTSMFELSGPFRQQHFLAGLLLTELALALEPEAEGAFLLHKKAISAVHSLLCGHDTDPRYAEATVKARVAELYLPLLSIARDTLPRLHDFAEGPGQRSRLASMLDSDTEGEGDIAGTINPSVAMAIAGGPLAPGSRASISQGPPTASRAGCALSAESSRTLLACVLWVLKNAEPALLQRWATDLTLPQLGRLLDLLYLCLAAFEYKGKKAFERINSLTFKKSLDMKARLEEAILGTIGARQEMVRRSRERSPFGNPENVRWRKSVTHWKQTSDRVDKTKDEMEHEALVEGNLATEASLVVLDTLEIIVQTVMLSEARESVLGAVLKVVLYSLGSAQSALFLQHGLATQRALVSKFPELLFEEDTELCADLCLRLLRHCGSRISTIRTHASASLYLLMRQNFEIGHNFARVKMQVTMSLSSLVGTTQNFSEEHLRRSLKTILTYAEEDMGLRDSTFAEQVQDLMFNLHMILTDTVKMKEHQEDPEMLIDLMYRIARGYQGSPDLRLTWLQNMAGKHAELGNHAEAAQCMVHAAALVAEYLALLEDHRHLPVGCVSFQNISSNVLEESAISDDILSPDEEGFCSGKHFTELGLVGLLEQAAGYFTMPQRVFGTYFRVGFYGARFGDLDEQEFVYKEPSITKLAEISHRLEEFYTERFGDDVVEIIKDSNPVDKSKLDSQKAYIQITYVEPYFDTYELKDRVTYFDRNYGLRTFLFCTPFTPDGRAHGELPEQHKRKTLLSTDHAFPYIKTRIRVCHREETVLTPVEVAIEDMQKKTRELAFATEQDPPDAKMLQMVLQGSVGPTVNQGPLEVAQVFLAEIPEDPKLFRHHNKLRLCFKDFCKKCEDALRKNKALIGPDQKEYHRELERNYCRLREALQPLLTQRLPQLMAPTPPGLRNSLNRASFRKADL</sequence>
<dbReference type="InterPro" id="IPR027357">
    <property type="entry name" value="DOCKER_dom"/>
</dbReference>
<dbReference type="Gene3D" id="1.20.58.740">
    <property type="match status" value="1"/>
</dbReference>
<dbReference type="Pfam" id="PF20421">
    <property type="entry name" value="DHR-2_Lobe_C"/>
    <property type="match status" value="1"/>
</dbReference>
<dbReference type="Pfam" id="PF06920">
    <property type="entry name" value="DHR-2_Lobe_A"/>
    <property type="match status" value="1"/>
</dbReference>
<feature type="region of interest" description="Disordered" evidence="3">
    <location>
        <begin position="1"/>
        <end position="21"/>
    </location>
</feature>